<comment type="caution">
    <text evidence="5">The sequence shown here is derived from an EMBL/GenBank/DDBJ whole genome shotgun (WGS) entry which is preliminary data.</text>
</comment>
<dbReference type="AlphaFoldDB" id="A0A401ZVC3"/>
<evidence type="ECO:0000256" key="3">
    <source>
        <dbReference type="SAM" id="MobiDB-lite"/>
    </source>
</evidence>
<feature type="compositionally biased region" description="Pro residues" evidence="3">
    <location>
        <begin position="71"/>
        <end position="91"/>
    </location>
</feature>
<proteinExistence type="predicted"/>
<gene>
    <name evidence="5" type="ORF">KTT_05490</name>
</gene>
<evidence type="ECO:0000313" key="5">
    <source>
        <dbReference type="EMBL" id="GCE10690.1"/>
    </source>
</evidence>
<dbReference type="InterPro" id="IPR002509">
    <property type="entry name" value="NODB_dom"/>
</dbReference>
<dbReference type="EMBL" id="BIFR01000001">
    <property type="protein sequence ID" value="GCE10690.1"/>
    <property type="molecule type" value="Genomic_DNA"/>
</dbReference>
<dbReference type="PRINTS" id="PR01217">
    <property type="entry name" value="PRICHEXTENSN"/>
</dbReference>
<keyword evidence="1" id="KW-0479">Metal-binding</keyword>
<evidence type="ECO:0000256" key="1">
    <source>
        <dbReference type="ARBA" id="ARBA00022723"/>
    </source>
</evidence>
<keyword evidence="6" id="KW-1185">Reference proteome</keyword>
<dbReference type="CDD" id="cd10917">
    <property type="entry name" value="CE4_NodB_like_6s_7s"/>
    <property type="match status" value="1"/>
</dbReference>
<dbReference type="Pfam" id="PF01522">
    <property type="entry name" value="Polysacc_deac_1"/>
    <property type="match status" value="1"/>
</dbReference>
<dbReference type="GO" id="GO:0016020">
    <property type="term" value="C:membrane"/>
    <property type="evidence" value="ECO:0007669"/>
    <property type="project" value="TreeGrafter"/>
</dbReference>
<sequence length="326" mass="36117">MTRRTFVKGRSIFNGKERYKACSSKHVLLTAGVILTLASSVLLSCQRYDQFQSPIDHNLNVRQVIVTPTATPTPTPIPPTPTPTPIPPTPTPTPTPFVPQPGPDPINPLPIYVSQQIAVLQANDRFFYNGNLRLPEVALTFDDGPNPPYTGQILDILKQYHVKATFFDMGSHVASFPDLAQREDAEGHLVGNHTWAHPNMPTLSTDDMLYQLNLTGDTLQRTLGKRPTFFRPPYGAFDARVLKIANQLGLTTVQWNVDARDWELPSPATITYRIVSATHNGSIILLHDGGGDRSRTVAALPAIIEQLQARGFQFVTLQQMVNDNHK</sequence>
<dbReference type="PANTHER" id="PTHR10587:SF133">
    <property type="entry name" value="CHITIN DEACETYLASE 1-RELATED"/>
    <property type="match status" value="1"/>
</dbReference>
<dbReference type="PANTHER" id="PTHR10587">
    <property type="entry name" value="GLYCOSYL TRANSFERASE-RELATED"/>
    <property type="match status" value="1"/>
</dbReference>
<name>A0A401ZVC3_9CHLR</name>
<evidence type="ECO:0000313" key="6">
    <source>
        <dbReference type="Proteomes" id="UP000287352"/>
    </source>
</evidence>
<dbReference type="GO" id="GO:0016810">
    <property type="term" value="F:hydrolase activity, acting on carbon-nitrogen (but not peptide) bonds"/>
    <property type="evidence" value="ECO:0007669"/>
    <property type="project" value="InterPro"/>
</dbReference>
<dbReference type="SUPFAM" id="SSF88713">
    <property type="entry name" value="Glycoside hydrolase/deacetylase"/>
    <property type="match status" value="1"/>
</dbReference>
<organism evidence="5 6">
    <name type="scientific">Tengunoibacter tsumagoiensis</name>
    <dbReference type="NCBI Taxonomy" id="2014871"/>
    <lineage>
        <taxon>Bacteria</taxon>
        <taxon>Bacillati</taxon>
        <taxon>Chloroflexota</taxon>
        <taxon>Ktedonobacteria</taxon>
        <taxon>Ktedonobacterales</taxon>
        <taxon>Dictyobacteraceae</taxon>
        <taxon>Tengunoibacter</taxon>
    </lineage>
</organism>
<protein>
    <recommendedName>
        <fullName evidence="4">NodB homology domain-containing protein</fullName>
    </recommendedName>
</protein>
<evidence type="ECO:0000256" key="2">
    <source>
        <dbReference type="ARBA" id="ARBA00022801"/>
    </source>
</evidence>
<reference evidence="6" key="1">
    <citation type="submission" date="2018-12" db="EMBL/GenBank/DDBJ databases">
        <title>Tengunoibacter tsumagoiensis gen. nov., sp. nov., Dictyobacter kobayashii sp. nov., D. alpinus sp. nov., and D. joshuensis sp. nov. and description of Dictyobacteraceae fam. nov. within the order Ktedonobacterales isolated from Tengu-no-mugimeshi.</title>
        <authorList>
            <person name="Wang C.M."/>
            <person name="Zheng Y."/>
            <person name="Sakai Y."/>
            <person name="Toyoda A."/>
            <person name="Minakuchi Y."/>
            <person name="Abe K."/>
            <person name="Yokota A."/>
            <person name="Yabe S."/>
        </authorList>
    </citation>
    <scope>NUCLEOTIDE SEQUENCE [LARGE SCALE GENOMIC DNA]</scope>
    <source>
        <strain evidence="6">Uno3</strain>
    </source>
</reference>
<dbReference type="RefSeq" id="WP_245993974.1">
    <property type="nucleotide sequence ID" value="NZ_BIFR01000001.1"/>
</dbReference>
<keyword evidence="2" id="KW-0378">Hydrolase</keyword>
<dbReference type="GO" id="GO:0046872">
    <property type="term" value="F:metal ion binding"/>
    <property type="evidence" value="ECO:0007669"/>
    <property type="project" value="UniProtKB-KW"/>
</dbReference>
<dbReference type="Gene3D" id="3.20.20.370">
    <property type="entry name" value="Glycoside hydrolase/deacetylase"/>
    <property type="match status" value="1"/>
</dbReference>
<feature type="domain" description="NodB homology" evidence="4">
    <location>
        <begin position="135"/>
        <end position="315"/>
    </location>
</feature>
<evidence type="ECO:0000259" key="4">
    <source>
        <dbReference type="PROSITE" id="PS51677"/>
    </source>
</evidence>
<feature type="region of interest" description="Disordered" evidence="3">
    <location>
        <begin position="70"/>
        <end position="91"/>
    </location>
</feature>
<dbReference type="GO" id="GO:0005975">
    <property type="term" value="P:carbohydrate metabolic process"/>
    <property type="evidence" value="ECO:0007669"/>
    <property type="project" value="InterPro"/>
</dbReference>
<accession>A0A401ZVC3</accession>
<dbReference type="InterPro" id="IPR011330">
    <property type="entry name" value="Glyco_hydro/deAcase_b/a-brl"/>
</dbReference>
<dbReference type="PROSITE" id="PS51677">
    <property type="entry name" value="NODB"/>
    <property type="match status" value="1"/>
</dbReference>
<dbReference type="InterPro" id="IPR050248">
    <property type="entry name" value="Polysacc_deacetylase_ArnD"/>
</dbReference>
<dbReference type="Proteomes" id="UP000287352">
    <property type="component" value="Unassembled WGS sequence"/>
</dbReference>